<proteinExistence type="predicted"/>
<comment type="caution">
    <text evidence="1">The sequence shown here is derived from an EMBL/GenBank/DDBJ whole genome shotgun (WGS) entry which is preliminary data.</text>
</comment>
<reference evidence="1 2" key="1">
    <citation type="submission" date="2018-10" db="EMBL/GenBank/DDBJ databases">
        <authorList>
            <person name="Ekblom R."/>
            <person name="Jareborg N."/>
        </authorList>
    </citation>
    <scope>NUCLEOTIDE SEQUENCE [LARGE SCALE GENOMIC DNA]</scope>
    <source>
        <tissue evidence="1">Muscle</tissue>
    </source>
</reference>
<dbReference type="Proteomes" id="UP000269945">
    <property type="component" value="Unassembled WGS sequence"/>
</dbReference>
<sequence length="28" mass="3068">MQLVTGRQCSEKAAGTLGALSLMCQKWR</sequence>
<accession>A0A9X9LQN3</accession>
<keyword evidence="2" id="KW-1185">Reference proteome</keyword>
<dbReference type="AlphaFoldDB" id="A0A9X9LQN3"/>
<evidence type="ECO:0000313" key="1">
    <source>
        <dbReference type="EMBL" id="VCW79311.1"/>
    </source>
</evidence>
<gene>
    <name evidence="1" type="ORF">BN2614_LOCUS1</name>
</gene>
<organism evidence="1 2">
    <name type="scientific">Gulo gulo</name>
    <name type="common">Wolverine</name>
    <name type="synonym">Gluton</name>
    <dbReference type="NCBI Taxonomy" id="48420"/>
    <lineage>
        <taxon>Eukaryota</taxon>
        <taxon>Metazoa</taxon>
        <taxon>Chordata</taxon>
        <taxon>Craniata</taxon>
        <taxon>Vertebrata</taxon>
        <taxon>Euteleostomi</taxon>
        <taxon>Mammalia</taxon>
        <taxon>Eutheria</taxon>
        <taxon>Laurasiatheria</taxon>
        <taxon>Carnivora</taxon>
        <taxon>Caniformia</taxon>
        <taxon>Musteloidea</taxon>
        <taxon>Mustelidae</taxon>
        <taxon>Guloninae</taxon>
        <taxon>Gulo</taxon>
    </lineage>
</organism>
<evidence type="ECO:0000313" key="2">
    <source>
        <dbReference type="Proteomes" id="UP000269945"/>
    </source>
</evidence>
<name>A0A9X9LQN3_GULGU</name>
<protein>
    <submittedName>
        <fullName evidence="1">Uncharacterized protein</fullName>
    </submittedName>
</protein>
<dbReference type="EMBL" id="CYRY02011735">
    <property type="protein sequence ID" value="VCW79311.1"/>
    <property type="molecule type" value="Genomic_DNA"/>
</dbReference>